<feature type="compositionally biased region" description="Low complexity" evidence="1">
    <location>
        <begin position="663"/>
        <end position="678"/>
    </location>
</feature>
<evidence type="ECO:0000256" key="2">
    <source>
        <dbReference type="SAM" id="Phobius"/>
    </source>
</evidence>
<feature type="transmembrane region" description="Helical" evidence="2">
    <location>
        <begin position="695"/>
        <end position="713"/>
    </location>
</feature>
<sequence length="714" mass="76398">MSDYQDRGTGTGDTGGTVHQIVFRWDGNHGRQGTGMNAVAHSCSPERAEELGRELGPLLWVSGADAARRSVVRTLSRDGDVMLVQRWPTTDRGGRPSTVSHVLVGDPSVLKTRQCIGLSYGGWGSRESAEQASGPQRTVACSDLAALARKRLPGMLELLPTVEHALILVTAEWLRDPAQRVSLLAARERSPGWPDRDAAPLVYLGLFLLFGSWLDREWTFATYDTVDTHPLRLTCVPRWEPDTGGSGPLARVMDWAPASPRFEHRAAARLVDHLLTHPQEGPGVPQLVDEFRDGAALGWAQRRARLQEILAPDRPPGPHRGTPASRAADPSPHGHRDHGPARSSLTAPPPEPYPTPTPPAASPEPYPAPAPRTSQDPYPTPTPPAASPEPYPTPAHQPPSTPYPTPAPGTPPDPYPTPTPQAPPDPYPTPAPRATPPESSVAFPSAPPGPVRAVSAHGPAVPPGGPGGGHPADDPRARELHRELCEHRRGDVVQRGLLAARLRELPDELLLRELRSGELPPDSVELLLDELGDARRVRERGPAMRHELCAEVLRNGLYLAPHGQGSAPVSRTAAAGRAADLFTWAVAPLARDGRYLHDLLELLHRMSRDRHPSAGTWLQRAIIAPANGQVPDLPPALWQQILRDVISRTDGPPAAPAPPSASHPPASAPRSFAGPPEPAARAARFAGLTHQPGCVIGAFLGVIAVLVALTLVAL</sequence>
<feature type="compositionally biased region" description="Pro residues" evidence="1">
    <location>
        <begin position="347"/>
        <end position="370"/>
    </location>
</feature>
<feature type="compositionally biased region" description="Pro residues" evidence="1">
    <location>
        <begin position="378"/>
        <end position="435"/>
    </location>
</feature>
<proteinExistence type="predicted"/>
<comment type="caution">
    <text evidence="3">The sequence shown here is derived from an EMBL/GenBank/DDBJ whole genome shotgun (WGS) entry which is preliminary data.</text>
</comment>
<feature type="compositionally biased region" description="Pro residues" evidence="1">
    <location>
        <begin position="653"/>
        <end position="662"/>
    </location>
</feature>
<accession>A0ABN3KDC1</accession>
<dbReference type="PRINTS" id="PR01217">
    <property type="entry name" value="PRICHEXTENSN"/>
</dbReference>
<dbReference type="PANTHER" id="PTHR45725:SF1">
    <property type="entry name" value="DISHEVELLED ASSOCIATED ACTIVATOR OF MORPHOGENESIS, ISOFORM D"/>
    <property type="match status" value="1"/>
</dbReference>
<evidence type="ECO:0000313" key="3">
    <source>
        <dbReference type="EMBL" id="GAA2453501.1"/>
    </source>
</evidence>
<name>A0ABN3KDC1_9ACTN</name>
<organism evidence="3 4">
    <name type="scientific">Streptomyces glaucus</name>
    <dbReference type="NCBI Taxonomy" id="284029"/>
    <lineage>
        <taxon>Bacteria</taxon>
        <taxon>Bacillati</taxon>
        <taxon>Actinomycetota</taxon>
        <taxon>Actinomycetes</taxon>
        <taxon>Kitasatosporales</taxon>
        <taxon>Streptomycetaceae</taxon>
        <taxon>Streptomyces</taxon>
    </lineage>
</organism>
<evidence type="ECO:0000313" key="4">
    <source>
        <dbReference type="Proteomes" id="UP001500460"/>
    </source>
</evidence>
<feature type="region of interest" description="Disordered" evidence="1">
    <location>
        <begin position="309"/>
        <end position="476"/>
    </location>
</feature>
<protein>
    <submittedName>
        <fullName evidence="3">Uncharacterized protein</fullName>
    </submittedName>
</protein>
<evidence type="ECO:0000256" key="1">
    <source>
        <dbReference type="SAM" id="MobiDB-lite"/>
    </source>
</evidence>
<dbReference type="Proteomes" id="UP001500460">
    <property type="component" value="Unassembled WGS sequence"/>
</dbReference>
<gene>
    <name evidence="3" type="ORF">GCM10010421_53010</name>
</gene>
<dbReference type="RefSeq" id="WP_344607810.1">
    <property type="nucleotide sequence ID" value="NZ_BAAATK010000046.1"/>
</dbReference>
<reference evidence="3 4" key="1">
    <citation type="journal article" date="2019" name="Int. J. Syst. Evol. Microbiol.">
        <title>The Global Catalogue of Microorganisms (GCM) 10K type strain sequencing project: providing services to taxonomists for standard genome sequencing and annotation.</title>
        <authorList>
            <consortium name="The Broad Institute Genomics Platform"/>
            <consortium name="The Broad Institute Genome Sequencing Center for Infectious Disease"/>
            <person name="Wu L."/>
            <person name="Ma J."/>
        </authorList>
    </citation>
    <scope>NUCLEOTIDE SEQUENCE [LARGE SCALE GENOMIC DNA]</scope>
    <source>
        <strain evidence="3 4">JCM 6922</strain>
    </source>
</reference>
<keyword evidence="4" id="KW-1185">Reference proteome</keyword>
<dbReference type="InterPro" id="IPR051425">
    <property type="entry name" value="Formin_Homology"/>
</dbReference>
<dbReference type="PANTHER" id="PTHR45725">
    <property type="entry name" value="FORMIN HOMOLOGY 2 FAMILY MEMBER"/>
    <property type="match status" value="1"/>
</dbReference>
<dbReference type="EMBL" id="BAAATK010000046">
    <property type="protein sequence ID" value="GAA2453501.1"/>
    <property type="molecule type" value="Genomic_DNA"/>
</dbReference>
<keyword evidence="2" id="KW-0472">Membrane</keyword>
<keyword evidence="2" id="KW-0812">Transmembrane</keyword>
<keyword evidence="2" id="KW-1133">Transmembrane helix</keyword>
<feature type="region of interest" description="Disordered" evidence="1">
    <location>
        <begin position="648"/>
        <end position="678"/>
    </location>
</feature>